<dbReference type="NCBIfam" id="TIGR00912">
    <property type="entry name" value="2A0309"/>
    <property type="match status" value="1"/>
</dbReference>
<dbReference type="GO" id="GO:0016020">
    <property type="term" value="C:membrane"/>
    <property type="evidence" value="ECO:0007669"/>
    <property type="project" value="UniProtKB-SubCell"/>
</dbReference>
<feature type="transmembrane region" description="Helical" evidence="8">
    <location>
        <begin position="217"/>
        <end position="241"/>
    </location>
</feature>
<dbReference type="InterPro" id="IPR004761">
    <property type="entry name" value="Spore_GerAB"/>
</dbReference>
<dbReference type="EMBL" id="JACHXK010000016">
    <property type="protein sequence ID" value="MBB3113056.1"/>
    <property type="molecule type" value="Genomic_DNA"/>
</dbReference>
<dbReference type="Pfam" id="PF03845">
    <property type="entry name" value="Spore_permease"/>
    <property type="match status" value="1"/>
</dbReference>
<feature type="transmembrane region" description="Helical" evidence="8">
    <location>
        <begin position="7"/>
        <end position="28"/>
    </location>
</feature>
<feature type="transmembrane region" description="Helical" evidence="8">
    <location>
        <begin position="34"/>
        <end position="56"/>
    </location>
</feature>
<dbReference type="RefSeq" id="WP_183603157.1">
    <property type="nucleotide sequence ID" value="NZ_JACHXK010000016.1"/>
</dbReference>
<feature type="transmembrane region" description="Helical" evidence="8">
    <location>
        <begin position="335"/>
        <end position="354"/>
    </location>
</feature>
<feature type="transmembrane region" description="Helical" evidence="8">
    <location>
        <begin position="76"/>
        <end position="94"/>
    </location>
</feature>
<evidence type="ECO:0000256" key="7">
    <source>
        <dbReference type="ARBA" id="ARBA00023136"/>
    </source>
</evidence>
<feature type="transmembrane region" description="Helical" evidence="8">
    <location>
        <begin position="302"/>
        <end position="323"/>
    </location>
</feature>
<feature type="transmembrane region" description="Helical" evidence="8">
    <location>
        <begin position="268"/>
        <end position="290"/>
    </location>
</feature>
<evidence type="ECO:0000256" key="2">
    <source>
        <dbReference type="ARBA" id="ARBA00007998"/>
    </source>
</evidence>
<feature type="transmembrane region" description="Helical" evidence="8">
    <location>
        <begin position="142"/>
        <end position="163"/>
    </location>
</feature>
<sequence>MERTSTFQLTALIILFQIGSTSLFLLASDADRDAWMATLIAMIAGLALLAFVTLPIQHMEPRKNLVEILKSYLGRYVGTALAFTYILYFCYKSVRNVREYGDLMIIYMLPNTPLFAIMLILVLLSGYAVYQGVEVFFRLTEILLPIILLIYITLIIMLTSSELMDLSRLQPMLEKGIKPVVKAAIPGVISFPFGEMVVFLMLWSFYNGERPMSKVSILSYAFSGLFILITNISIISSLGPLSTVSTMPFMLGTSYLQITELIERMDPFVALLLFAGVFVKQTTYFLAAVLTASTLFKVKRRVMILPIGAVIYIGSFLFQSHMAQVWIGFKYNLKYHFPIFQIAIPILLLLIMHMKKHRMRERL</sequence>
<dbReference type="GO" id="GO:0009847">
    <property type="term" value="P:spore germination"/>
    <property type="evidence" value="ECO:0007669"/>
    <property type="project" value="InterPro"/>
</dbReference>
<evidence type="ECO:0000256" key="4">
    <source>
        <dbReference type="ARBA" id="ARBA00022544"/>
    </source>
</evidence>
<feature type="transmembrane region" description="Helical" evidence="8">
    <location>
        <begin position="183"/>
        <end position="205"/>
    </location>
</feature>
<name>A0A7W5B357_9BACL</name>
<evidence type="ECO:0000256" key="5">
    <source>
        <dbReference type="ARBA" id="ARBA00022692"/>
    </source>
</evidence>
<evidence type="ECO:0000256" key="6">
    <source>
        <dbReference type="ARBA" id="ARBA00022989"/>
    </source>
</evidence>
<evidence type="ECO:0000313" key="9">
    <source>
        <dbReference type="EMBL" id="MBB3113056.1"/>
    </source>
</evidence>
<dbReference type="Proteomes" id="UP000570361">
    <property type="component" value="Unassembled WGS sequence"/>
</dbReference>
<evidence type="ECO:0000256" key="3">
    <source>
        <dbReference type="ARBA" id="ARBA00022448"/>
    </source>
</evidence>
<dbReference type="PANTHER" id="PTHR34975">
    <property type="entry name" value="SPORE GERMINATION PROTEIN A2"/>
    <property type="match status" value="1"/>
</dbReference>
<dbReference type="AlphaFoldDB" id="A0A7W5B357"/>
<accession>A0A7W5B357</accession>
<comment type="caution">
    <text evidence="9">The sequence shown here is derived from an EMBL/GenBank/DDBJ whole genome shotgun (WGS) entry which is preliminary data.</text>
</comment>
<keyword evidence="3" id="KW-0813">Transport</keyword>
<keyword evidence="4" id="KW-0309">Germination</keyword>
<proteinExistence type="inferred from homology"/>
<reference evidence="9 10" key="1">
    <citation type="submission" date="2020-08" db="EMBL/GenBank/DDBJ databases">
        <title>Genomic Encyclopedia of Type Strains, Phase III (KMG-III): the genomes of soil and plant-associated and newly described type strains.</title>
        <authorList>
            <person name="Whitman W."/>
        </authorList>
    </citation>
    <scope>NUCLEOTIDE SEQUENCE [LARGE SCALE GENOMIC DNA]</scope>
    <source>
        <strain evidence="9 10">CECT 5862</strain>
    </source>
</reference>
<evidence type="ECO:0000256" key="1">
    <source>
        <dbReference type="ARBA" id="ARBA00004141"/>
    </source>
</evidence>
<comment type="subcellular location">
    <subcellularLocation>
        <location evidence="1">Membrane</location>
        <topology evidence="1">Multi-pass membrane protein</topology>
    </subcellularLocation>
</comment>
<feature type="transmembrane region" description="Helical" evidence="8">
    <location>
        <begin position="114"/>
        <end position="130"/>
    </location>
</feature>
<evidence type="ECO:0000256" key="8">
    <source>
        <dbReference type="SAM" id="Phobius"/>
    </source>
</evidence>
<keyword evidence="10" id="KW-1185">Reference proteome</keyword>
<evidence type="ECO:0000313" key="10">
    <source>
        <dbReference type="Proteomes" id="UP000570361"/>
    </source>
</evidence>
<keyword evidence="6 8" id="KW-1133">Transmembrane helix</keyword>
<keyword evidence="5 8" id="KW-0812">Transmembrane</keyword>
<gene>
    <name evidence="9" type="ORF">FHS18_005159</name>
</gene>
<comment type="similarity">
    <text evidence="2">Belongs to the amino acid-polyamine-organocation (APC) superfamily. Spore germination protein (SGP) (TC 2.A.3.9) family.</text>
</comment>
<dbReference type="PANTHER" id="PTHR34975:SF2">
    <property type="entry name" value="SPORE GERMINATION PROTEIN A2"/>
    <property type="match status" value="1"/>
</dbReference>
<keyword evidence="7 8" id="KW-0472">Membrane</keyword>
<organism evidence="9 10">
    <name type="scientific">Paenibacillus phyllosphaerae</name>
    <dbReference type="NCBI Taxonomy" id="274593"/>
    <lineage>
        <taxon>Bacteria</taxon>
        <taxon>Bacillati</taxon>
        <taxon>Bacillota</taxon>
        <taxon>Bacilli</taxon>
        <taxon>Bacillales</taxon>
        <taxon>Paenibacillaceae</taxon>
        <taxon>Paenibacillus</taxon>
    </lineage>
</organism>
<protein>
    <submittedName>
        <fullName evidence="9">Spore germination protein KB</fullName>
    </submittedName>
</protein>